<sequence length="382" mass="39305">MRPSVVAIAALCVLGAGAYAYVSGALPVAVSRPIDGALAALNGSGTVPVEAAPKTRAKPRPIPVEVAVAKTATPRTEIQSIGSIQADEAVAVAAEQEGRIVAIDFTEGEAVKAGALLVKLDDSLLAAQVDDLKARLTLAEQNYERANTLSGSGAGTVRARDEARSGLIIAQAAVNLLQSRLDKTSIRAPFDGIMGLRSVSVGAFLKVGDVIASIDKIDQVKVDFSVPEKDLAALSVGLPVEVAVDAYPGRVFTGEIYAIAPQIDVNGRAVRVRGRLPNPDGLLRPGLFARVTVVGEGRDSIVMVPEAAIVPRGVDHLVYRVADGTAAESKVTLGRRADGMVEILSGVAAGDVVVTAGQTRLGKGTPVETVGADGHPIVPTES</sequence>
<dbReference type="Pfam" id="PF25954">
    <property type="entry name" value="Beta-barrel_RND_2"/>
    <property type="match status" value="1"/>
</dbReference>
<comment type="caution">
    <text evidence="5">The sequence shown here is derived from an EMBL/GenBank/DDBJ whole genome shotgun (WGS) entry which is preliminary data.</text>
</comment>
<accession>A0A6A7XZ54</accession>
<gene>
    <name evidence="5" type="ORF">F0357_03405</name>
</gene>
<dbReference type="Gene3D" id="1.10.287.470">
    <property type="entry name" value="Helix hairpin bin"/>
    <property type="match status" value="1"/>
</dbReference>
<dbReference type="Gene3D" id="2.40.50.100">
    <property type="match status" value="1"/>
</dbReference>
<dbReference type="RefSeq" id="WP_153478758.1">
    <property type="nucleotide sequence ID" value="NZ_VWNA01000001.1"/>
</dbReference>
<proteinExistence type="inferred from homology"/>
<comment type="similarity">
    <text evidence="1">Belongs to the membrane fusion protein (MFP) (TC 8.A.1) family.</text>
</comment>
<feature type="domain" description="YknX-like C-terminal permuted SH3-like" evidence="4">
    <location>
        <begin position="303"/>
        <end position="368"/>
    </location>
</feature>
<dbReference type="PANTHER" id="PTHR30469">
    <property type="entry name" value="MULTIDRUG RESISTANCE PROTEIN MDTA"/>
    <property type="match status" value="1"/>
</dbReference>
<dbReference type="Gene3D" id="2.40.420.20">
    <property type="match status" value="1"/>
</dbReference>
<dbReference type="Proteomes" id="UP000332515">
    <property type="component" value="Unassembled WGS sequence"/>
</dbReference>
<dbReference type="InterPro" id="IPR058625">
    <property type="entry name" value="MdtA-like_BSH"/>
</dbReference>
<evidence type="ECO:0000256" key="1">
    <source>
        <dbReference type="ARBA" id="ARBA00009477"/>
    </source>
</evidence>
<dbReference type="Pfam" id="PF25989">
    <property type="entry name" value="YknX_C"/>
    <property type="match status" value="1"/>
</dbReference>
<dbReference type="InterPro" id="IPR006143">
    <property type="entry name" value="RND_pump_MFP"/>
</dbReference>
<name>A0A6A7XZ54_9HYPH</name>
<organism evidence="5 6">
    <name type="scientific">Segnochrobactrum spirostomi</name>
    <dbReference type="NCBI Taxonomy" id="2608987"/>
    <lineage>
        <taxon>Bacteria</taxon>
        <taxon>Pseudomonadati</taxon>
        <taxon>Pseudomonadota</taxon>
        <taxon>Alphaproteobacteria</taxon>
        <taxon>Hyphomicrobiales</taxon>
        <taxon>Segnochrobactraceae</taxon>
        <taxon>Segnochrobactrum</taxon>
    </lineage>
</organism>
<dbReference type="AlphaFoldDB" id="A0A6A7XZ54"/>
<evidence type="ECO:0000259" key="2">
    <source>
        <dbReference type="Pfam" id="PF25917"/>
    </source>
</evidence>
<dbReference type="InterPro" id="IPR058792">
    <property type="entry name" value="Beta-barrel_RND_2"/>
</dbReference>
<evidence type="ECO:0000259" key="3">
    <source>
        <dbReference type="Pfam" id="PF25954"/>
    </source>
</evidence>
<dbReference type="EMBL" id="VWNA01000001">
    <property type="protein sequence ID" value="MQT11735.1"/>
    <property type="molecule type" value="Genomic_DNA"/>
</dbReference>
<keyword evidence="6" id="KW-1185">Reference proteome</keyword>
<dbReference type="GO" id="GO:0015562">
    <property type="term" value="F:efflux transmembrane transporter activity"/>
    <property type="evidence" value="ECO:0007669"/>
    <property type="project" value="TreeGrafter"/>
</dbReference>
<feature type="domain" description="Multidrug resistance protein MdtA-like barrel-sandwich hybrid" evidence="2">
    <location>
        <begin position="89"/>
        <end position="209"/>
    </location>
</feature>
<protein>
    <submittedName>
        <fullName evidence="5">Efflux RND transporter periplasmic adaptor subunit</fullName>
    </submittedName>
</protein>
<dbReference type="FunFam" id="2.40.30.170:FF:000010">
    <property type="entry name" value="Efflux RND transporter periplasmic adaptor subunit"/>
    <property type="match status" value="1"/>
</dbReference>
<dbReference type="NCBIfam" id="TIGR01730">
    <property type="entry name" value="RND_mfp"/>
    <property type="match status" value="1"/>
</dbReference>
<evidence type="ECO:0000259" key="4">
    <source>
        <dbReference type="Pfam" id="PF25989"/>
    </source>
</evidence>
<dbReference type="Gene3D" id="2.40.30.170">
    <property type="match status" value="1"/>
</dbReference>
<reference evidence="5 6" key="1">
    <citation type="submission" date="2019-09" db="EMBL/GenBank/DDBJ databases">
        <title>Segnochrobactrum spirostomi gen. nov., sp. nov., isolated from the ciliate Spirostomum cf. yagiui and description of a novel family, Segnochrobactraceae fam. nov. within the order Rhizobiales of the class Alphaproteobacteria.</title>
        <authorList>
            <person name="Akter S."/>
            <person name="Shazib S.U.A."/>
            <person name="Shin M.K."/>
        </authorList>
    </citation>
    <scope>NUCLEOTIDE SEQUENCE [LARGE SCALE GENOMIC DNA]</scope>
    <source>
        <strain evidence="5 6">Sp-1</strain>
    </source>
</reference>
<feature type="domain" description="CusB-like beta-barrel" evidence="3">
    <location>
        <begin position="222"/>
        <end position="296"/>
    </location>
</feature>
<dbReference type="GO" id="GO:1990281">
    <property type="term" value="C:efflux pump complex"/>
    <property type="evidence" value="ECO:0007669"/>
    <property type="project" value="TreeGrafter"/>
</dbReference>
<dbReference type="SUPFAM" id="SSF111369">
    <property type="entry name" value="HlyD-like secretion proteins"/>
    <property type="match status" value="1"/>
</dbReference>
<dbReference type="PANTHER" id="PTHR30469:SF29">
    <property type="entry name" value="BLR2860 PROTEIN"/>
    <property type="match status" value="1"/>
</dbReference>
<dbReference type="Pfam" id="PF25917">
    <property type="entry name" value="BSH_RND"/>
    <property type="match status" value="1"/>
</dbReference>
<evidence type="ECO:0000313" key="6">
    <source>
        <dbReference type="Proteomes" id="UP000332515"/>
    </source>
</evidence>
<evidence type="ECO:0000313" key="5">
    <source>
        <dbReference type="EMBL" id="MQT11735.1"/>
    </source>
</evidence>
<dbReference type="InterPro" id="IPR058637">
    <property type="entry name" value="YknX-like_C"/>
</dbReference>